<keyword evidence="2" id="KW-1185">Reference proteome</keyword>
<feature type="non-terminal residue" evidence="1">
    <location>
        <position position="85"/>
    </location>
</feature>
<protein>
    <submittedName>
        <fullName evidence="1">Uncharacterized protein</fullName>
    </submittedName>
</protein>
<dbReference type="EMBL" id="MU007045">
    <property type="protein sequence ID" value="KAF2429690.1"/>
    <property type="molecule type" value="Genomic_DNA"/>
</dbReference>
<dbReference type="AlphaFoldDB" id="A0A9P4NQA9"/>
<gene>
    <name evidence="1" type="ORF">EJ08DRAFT_576743</name>
</gene>
<evidence type="ECO:0000313" key="1">
    <source>
        <dbReference type="EMBL" id="KAF2429690.1"/>
    </source>
</evidence>
<dbReference type="OrthoDB" id="96314at2759"/>
<organism evidence="1 2">
    <name type="scientific">Tothia fuscella</name>
    <dbReference type="NCBI Taxonomy" id="1048955"/>
    <lineage>
        <taxon>Eukaryota</taxon>
        <taxon>Fungi</taxon>
        <taxon>Dikarya</taxon>
        <taxon>Ascomycota</taxon>
        <taxon>Pezizomycotina</taxon>
        <taxon>Dothideomycetes</taxon>
        <taxon>Pleosporomycetidae</taxon>
        <taxon>Venturiales</taxon>
        <taxon>Cylindrosympodiaceae</taxon>
        <taxon>Tothia</taxon>
    </lineage>
</organism>
<evidence type="ECO:0000313" key="2">
    <source>
        <dbReference type="Proteomes" id="UP000800235"/>
    </source>
</evidence>
<proteinExistence type="predicted"/>
<reference evidence="1" key="1">
    <citation type="journal article" date="2020" name="Stud. Mycol.">
        <title>101 Dothideomycetes genomes: a test case for predicting lifestyles and emergence of pathogens.</title>
        <authorList>
            <person name="Haridas S."/>
            <person name="Albert R."/>
            <person name="Binder M."/>
            <person name="Bloem J."/>
            <person name="Labutti K."/>
            <person name="Salamov A."/>
            <person name="Andreopoulos B."/>
            <person name="Baker S."/>
            <person name="Barry K."/>
            <person name="Bills G."/>
            <person name="Bluhm B."/>
            <person name="Cannon C."/>
            <person name="Castanera R."/>
            <person name="Culley D."/>
            <person name="Daum C."/>
            <person name="Ezra D."/>
            <person name="Gonzalez J."/>
            <person name="Henrissat B."/>
            <person name="Kuo A."/>
            <person name="Liang C."/>
            <person name="Lipzen A."/>
            <person name="Lutzoni F."/>
            <person name="Magnuson J."/>
            <person name="Mondo S."/>
            <person name="Nolan M."/>
            <person name="Ohm R."/>
            <person name="Pangilinan J."/>
            <person name="Park H.-J."/>
            <person name="Ramirez L."/>
            <person name="Alfaro M."/>
            <person name="Sun H."/>
            <person name="Tritt A."/>
            <person name="Yoshinaga Y."/>
            <person name="Zwiers L.-H."/>
            <person name="Turgeon B."/>
            <person name="Goodwin S."/>
            <person name="Spatafora J."/>
            <person name="Crous P."/>
            <person name="Grigoriev I."/>
        </authorList>
    </citation>
    <scope>NUCLEOTIDE SEQUENCE</scope>
    <source>
        <strain evidence="1">CBS 130266</strain>
    </source>
</reference>
<accession>A0A9P4NQA9</accession>
<feature type="non-terminal residue" evidence="1">
    <location>
        <position position="1"/>
    </location>
</feature>
<name>A0A9P4NQA9_9PEZI</name>
<dbReference type="Proteomes" id="UP000800235">
    <property type="component" value="Unassembled WGS sequence"/>
</dbReference>
<sequence length="85" mass="9468">CNNEHEPYEGNSDKDQMTNLYQSDDARTFSYGPGNRNVTLQILQARLDALLFVIKDCRGPICVKPWSSLHQQGNVISLTDALGGK</sequence>
<comment type="caution">
    <text evidence="1">The sequence shown here is derived from an EMBL/GenBank/DDBJ whole genome shotgun (WGS) entry which is preliminary data.</text>
</comment>